<dbReference type="EMBL" id="JAGKQM010000009">
    <property type="protein sequence ID" value="KAH0912040.1"/>
    <property type="molecule type" value="Genomic_DNA"/>
</dbReference>
<evidence type="ECO:0000313" key="1">
    <source>
        <dbReference type="EMBL" id="KAH0912040.1"/>
    </source>
</evidence>
<keyword evidence="2" id="KW-1185">Reference proteome</keyword>
<organism evidence="1 2">
    <name type="scientific">Brassica napus</name>
    <name type="common">Rape</name>
    <dbReference type="NCBI Taxonomy" id="3708"/>
    <lineage>
        <taxon>Eukaryota</taxon>
        <taxon>Viridiplantae</taxon>
        <taxon>Streptophyta</taxon>
        <taxon>Embryophyta</taxon>
        <taxon>Tracheophyta</taxon>
        <taxon>Spermatophyta</taxon>
        <taxon>Magnoliopsida</taxon>
        <taxon>eudicotyledons</taxon>
        <taxon>Gunneridae</taxon>
        <taxon>Pentapetalae</taxon>
        <taxon>rosids</taxon>
        <taxon>malvids</taxon>
        <taxon>Brassicales</taxon>
        <taxon>Brassicaceae</taxon>
        <taxon>Brassiceae</taxon>
        <taxon>Brassica</taxon>
    </lineage>
</organism>
<evidence type="ECO:0008006" key="3">
    <source>
        <dbReference type="Google" id="ProtNLM"/>
    </source>
</evidence>
<protein>
    <recommendedName>
        <fullName evidence="3">Replication factor A C-terminal domain-containing protein</fullName>
    </recommendedName>
</protein>
<dbReference type="Proteomes" id="UP000824890">
    <property type="component" value="Unassembled WGS sequence"/>
</dbReference>
<evidence type="ECO:0000313" key="2">
    <source>
        <dbReference type="Proteomes" id="UP000824890"/>
    </source>
</evidence>
<accession>A0ABQ8C6I2</accession>
<gene>
    <name evidence="1" type="ORF">HID58_035361</name>
</gene>
<reference evidence="1 2" key="1">
    <citation type="submission" date="2021-05" db="EMBL/GenBank/DDBJ databases">
        <title>Genome Assembly of Synthetic Allotetraploid Brassica napus Reveals Homoeologous Exchanges between Subgenomes.</title>
        <authorList>
            <person name="Davis J.T."/>
        </authorList>
    </citation>
    <scope>NUCLEOTIDE SEQUENCE [LARGE SCALE GENOMIC DNA]</scope>
    <source>
        <strain evidence="2">cv. Da-Ae</strain>
        <tissue evidence="1">Seedling</tissue>
    </source>
</reference>
<sequence length="142" mass="15555">MLSFRAEKMTSYGGEPKFVLITSINPKVVGGRLFLNGTSGTHIYFDSETDAGKERYTQLFGDGSNQTSSSSKLIHAQKLEALTISELNQYVLSADPQTEKGWCYIGCASCAKKLVKEVSSFTCLSCDNNCSLATYFKQFLGC</sequence>
<name>A0ABQ8C6I2_BRANA</name>
<proteinExistence type="predicted"/>
<comment type="caution">
    <text evidence="1">The sequence shown here is derived from an EMBL/GenBank/DDBJ whole genome shotgun (WGS) entry which is preliminary data.</text>
</comment>